<dbReference type="AlphaFoldDB" id="A0AAE0EKQ6"/>
<proteinExistence type="predicted"/>
<dbReference type="Proteomes" id="UP001281410">
    <property type="component" value="Unassembled WGS sequence"/>
</dbReference>
<feature type="region of interest" description="Disordered" evidence="1">
    <location>
        <begin position="37"/>
        <end position="83"/>
    </location>
</feature>
<evidence type="ECO:0000313" key="2">
    <source>
        <dbReference type="EMBL" id="KAK3231639.1"/>
    </source>
</evidence>
<keyword evidence="3" id="KW-1185">Reference proteome</keyword>
<evidence type="ECO:0000256" key="1">
    <source>
        <dbReference type="SAM" id="MobiDB-lite"/>
    </source>
</evidence>
<protein>
    <submittedName>
        <fullName evidence="2">Uncharacterized protein</fullName>
    </submittedName>
</protein>
<sequence length="128" mass="14815">MGSLMAGWDSPTSDPKSVKYKRNKSLMKEEIDNYWREHKSKDQEDHLKPISSSSDISHDDDDQESKSKEDEKQSGVTKKETKNLEKFMKTNAWWTRSNLAFLNEPPVFEGNTKRYASQFHVANLSTSL</sequence>
<dbReference type="PANTHER" id="PTHR33872">
    <property type="entry name" value="DNA POLYMERASE EPSILON CATALYTIC SUBUNIT A"/>
    <property type="match status" value="1"/>
</dbReference>
<dbReference type="PANTHER" id="PTHR33872:SF2">
    <property type="entry name" value="DNA POLYMERASE EPSILON CATALYTIC SUBUNIT A"/>
    <property type="match status" value="1"/>
</dbReference>
<dbReference type="EMBL" id="JANJYJ010000001">
    <property type="protein sequence ID" value="KAK3231639.1"/>
    <property type="molecule type" value="Genomic_DNA"/>
</dbReference>
<feature type="region of interest" description="Disordered" evidence="1">
    <location>
        <begin position="1"/>
        <end position="24"/>
    </location>
</feature>
<evidence type="ECO:0000313" key="3">
    <source>
        <dbReference type="Proteomes" id="UP001281410"/>
    </source>
</evidence>
<feature type="compositionally biased region" description="Basic and acidic residues" evidence="1">
    <location>
        <begin position="64"/>
        <end position="83"/>
    </location>
</feature>
<reference evidence="2" key="1">
    <citation type="journal article" date="2023" name="Plant J.">
        <title>Genome sequences and population genomics provide insights into the demographic history, inbreeding, and mutation load of two 'living fossil' tree species of Dipteronia.</title>
        <authorList>
            <person name="Feng Y."/>
            <person name="Comes H.P."/>
            <person name="Chen J."/>
            <person name="Zhu S."/>
            <person name="Lu R."/>
            <person name="Zhang X."/>
            <person name="Li P."/>
            <person name="Qiu J."/>
            <person name="Olsen K.M."/>
            <person name="Qiu Y."/>
        </authorList>
    </citation>
    <scope>NUCLEOTIDE SEQUENCE</scope>
    <source>
        <strain evidence="2">NBL</strain>
    </source>
</reference>
<feature type="compositionally biased region" description="Basic and acidic residues" evidence="1">
    <location>
        <begin position="37"/>
        <end position="48"/>
    </location>
</feature>
<comment type="caution">
    <text evidence="2">The sequence shown here is derived from an EMBL/GenBank/DDBJ whole genome shotgun (WGS) entry which is preliminary data.</text>
</comment>
<name>A0AAE0EKQ6_9ROSI</name>
<gene>
    <name evidence="2" type="ORF">Dsin_003520</name>
</gene>
<accession>A0AAE0EKQ6</accession>
<organism evidence="2 3">
    <name type="scientific">Dipteronia sinensis</name>
    <dbReference type="NCBI Taxonomy" id="43782"/>
    <lineage>
        <taxon>Eukaryota</taxon>
        <taxon>Viridiplantae</taxon>
        <taxon>Streptophyta</taxon>
        <taxon>Embryophyta</taxon>
        <taxon>Tracheophyta</taxon>
        <taxon>Spermatophyta</taxon>
        <taxon>Magnoliopsida</taxon>
        <taxon>eudicotyledons</taxon>
        <taxon>Gunneridae</taxon>
        <taxon>Pentapetalae</taxon>
        <taxon>rosids</taxon>
        <taxon>malvids</taxon>
        <taxon>Sapindales</taxon>
        <taxon>Sapindaceae</taxon>
        <taxon>Hippocastanoideae</taxon>
        <taxon>Acereae</taxon>
        <taxon>Dipteronia</taxon>
    </lineage>
</organism>